<gene>
    <name evidence="2" type="ORF">GFH48_04360</name>
</gene>
<feature type="compositionally biased region" description="Pro residues" evidence="1">
    <location>
        <begin position="56"/>
        <end position="69"/>
    </location>
</feature>
<dbReference type="Proteomes" id="UP000326179">
    <property type="component" value="Chromosome"/>
</dbReference>
<proteinExistence type="predicted"/>
<dbReference type="EMBL" id="CP045643">
    <property type="protein sequence ID" value="QFZ72602.1"/>
    <property type="molecule type" value="Genomic_DNA"/>
</dbReference>
<evidence type="ECO:0000313" key="2">
    <source>
        <dbReference type="EMBL" id="QFZ72602.1"/>
    </source>
</evidence>
<evidence type="ECO:0000256" key="1">
    <source>
        <dbReference type="SAM" id="MobiDB-lite"/>
    </source>
</evidence>
<keyword evidence="3" id="KW-1185">Reference proteome</keyword>
<evidence type="ECO:0000313" key="3">
    <source>
        <dbReference type="Proteomes" id="UP000326179"/>
    </source>
</evidence>
<sequence length="79" mass="8558">MHEAPIYAQLISERGDIPLQVRNEARRIQRELEWILNTDPSSGGLLPRPSGTSVPSPRPLPPALPPSLPPGNSATGWLS</sequence>
<dbReference type="AlphaFoldDB" id="A0A5Q0L6F4"/>
<organism evidence="2 3">
    <name type="scientific">Streptomyces fagopyri</name>
    <dbReference type="NCBI Taxonomy" id="2662397"/>
    <lineage>
        <taxon>Bacteria</taxon>
        <taxon>Bacillati</taxon>
        <taxon>Actinomycetota</taxon>
        <taxon>Actinomycetes</taxon>
        <taxon>Kitasatosporales</taxon>
        <taxon>Streptomycetaceae</taxon>
        <taxon>Streptomyces</taxon>
    </lineage>
</organism>
<reference evidence="2 3" key="1">
    <citation type="submission" date="2019-10" db="EMBL/GenBank/DDBJ databases">
        <title>A novel species.</title>
        <authorList>
            <person name="Gao J."/>
        </authorList>
    </citation>
    <scope>NUCLEOTIDE SEQUENCE [LARGE SCALE GENOMIC DNA]</scope>
    <source>
        <strain evidence="2 3">QMT-28</strain>
    </source>
</reference>
<feature type="region of interest" description="Disordered" evidence="1">
    <location>
        <begin position="38"/>
        <end position="79"/>
    </location>
</feature>
<accession>A0A5Q0L6F4</accession>
<dbReference type="RefSeq" id="WP_153286968.1">
    <property type="nucleotide sequence ID" value="NZ_CP045643.1"/>
</dbReference>
<dbReference type="KEGG" id="sfy:GFH48_04360"/>
<protein>
    <submittedName>
        <fullName evidence="2">Uncharacterized protein</fullName>
    </submittedName>
</protein>
<name>A0A5Q0L6F4_9ACTN</name>